<feature type="domain" description="Ion transport" evidence="15">
    <location>
        <begin position="1112"/>
        <end position="1192"/>
    </location>
</feature>
<evidence type="ECO:0000256" key="1">
    <source>
        <dbReference type="ARBA" id="ARBA00004141"/>
    </source>
</evidence>
<dbReference type="GeneID" id="17303094"/>
<dbReference type="PaxDb" id="55529-EKX46558"/>
<feature type="transmembrane region" description="Helical" evidence="14">
    <location>
        <begin position="189"/>
        <end position="209"/>
    </location>
</feature>
<evidence type="ECO:0000256" key="5">
    <source>
        <dbReference type="ARBA" id="ARBA00022692"/>
    </source>
</evidence>
<accession>L1JDD9</accession>
<keyword evidence="7" id="KW-0851">Voltage-gated channel</keyword>
<feature type="transmembrane region" description="Helical" evidence="14">
    <location>
        <begin position="311"/>
        <end position="339"/>
    </location>
</feature>
<keyword evidence="4" id="KW-0107">Calcium channel</keyword>
<comment type="subcellular location">
    <subcellularLocation>
        <location evidence="1">Membrane</location>
        <topology evidence="1">Multi-pass membrane protein</topology>
    </subcellularLocation>
</comment>
<proteinExistence type="predicted"/>
<evidence type="ECO:0000256" key="13">
    <source>
        <dbReference type="SAM" id="MobiDB-lite"/>
    </source>
</evidence>
<evidence type="ECO:0000256" key="4">
    <source>
        <dbReference type="ARBA" id="ARBA00022673"/>
    </source>
</evidence>
<dbReference type="GO" id="GO:0008331">
    <property type="term" value="F:high voltage-gated calcium channel activity"/>
    <property type="evidence" value="ECO:0007669"/>
    <property type="project" value="TreeGrafter"/>
</dbReference>
<evidence type="ECO:0000256" key="11">
    <source>
        <dbReference type="ARBA" id="ARBA00023180"/>
    </source>
</evidence>
<feature type="transmembrane region" description="Helical" evidence="14">
    <location>
        <begin position="760"/>
        <end position="782"/>
    </location>
</feature>
<feature type="domain" description="Ion transport" evidence="15">
    <location>
        <begin position="609"/>
        <end position="952"/>
    </location>
</feature>
<dbReference type="PANTHER" id="PTHR45628">
    <property type="entry name" value="VOLTAGE-DEPENDENT CALCIUM CHANNEL TYPE A SUBUNIT ALPHA-1"/>
    <property type="match status" value="1"/>
</dbReference>
<reference evidence="17" key="3">
    <citation type="submission" date="2016-03" db="UniProtKB">
        <authorList>
            <consortium name="EnsemblProtists"/>
        </authorList>
    </citation>
    <scope>IDENTIFICATION</scope>
</reference>
<feature type="transmembrane region" description="Helical" evidence="14">
    <location>
        <begin position="1175"/>
        <end position="1194"/>
    </location>
</feature>
<dbReference type="SUPFAM" id="SSF81324">
    <property type="entry name" value="Voltage-gated potassium channels"/>
    <property type="match status" value="3"/>
</dbReference>
<dbReference type="KEGG" id="gtt:GUITHDRAFT_107762"/>
<dbReference type="GO" id="GO:0005891">
    <property type="term" value="C:voltage-gated calcium channel complex"/>
    <property type="evidence" value="ECO:0007669"/>
    <property type="project" value="TreeGrafter"/>
</dbReference>
<feature type="transmembrane region" description="Helical" evidence="14">
    <location>
        <begin position="1142"/>
        <end position="1163"/>
    </location>
</feature>
<dbReference type="eggNOG" id="KOG2301">
    <property type="taxonomic scope" value="Eukaryota"/>
</dbReference>
<dbReference type="HOGENOM" id="CLU_269111_0_0_1"/>
<feature type="transmembrane region" description="Helical" evidence="14">
    <location>
        <begin position="440"/>
        <end position="465"/>
    </location>
</feature>
<reference evidence="16 18" key="1">
    <citation type="journal article" date="2012" name="Nature">
        <title>Algal genomes reveal evolutionary mosaicism and the fate of nucleomorphs.</title>
        <authorList>
            <consortium name="DOE Joint Genome Institute"/>
            <person name="Curtis B.A."/>
            <person name="Tanifuji G."/>
            <person name="Burki F."/>
            <person name="Gruber A."/>
            <person name="Irimia M."/>
            <person name="Maruyama S."/>
            <person name="Arias M.C."/>
            <person name="Ball S.G."/>
            <person name="Gile G.H."/>
            <person name="Hirakawa Y."/>
            <person name="Hopkins J.F."/>
            <person name="Kuo A."/>
            <person name="Rensing S.A."/>
            <person name="Schmutz J."/>
            <person name="Symeonidi A."/>
            <person name="Elias M."/>
            <person name="Eveleigh R.J."/>
            <person name="Herman E.K."/>
            <person name="Klute M.J."/>
            <person name="Nakayama T."/>
            <person name="Obornik M."/>
            <person name="Reyes-Prieto A."/>
            <person name="Armbrust E.V."/>
            <person name="Aves S.J."/>
            <person name="Beiko R.G."/>
            <person name="Coutinho P."/>
            <person name="Dacks J.B."/>
            <person name="Durnford D.G."/>
            <person name="Fast N.M."/>
            <person name="Green B.R."/>
            <person name="Grisdale C.J."/>
            <person name="Hempel F."/>
            <person name="Henrissat B."/>
            <person name="Hoppner M.P."/>
            <person name="Ishida K."/>
            <person name="Kim E."/>
            <person name="Koreny L."/>
            <person name="Kroth P.G."/>
            <person name="Liu Y."/>
            <person name="Malik S.B."/>
            <person name="Maier U.G."/>
            <person name="McRose D."/>
            <person name="Mock T."/>
            <person name="Neilson J.A."/>
            <person name="Onodera N.T."/>
            <person name="Poole A.M."/>
            <person name="Pritham E.J."/>
            <person name="Richards T.A."/>
            <person name="Rocap G."/>
            <person name="Roy S.W."/>
            <person name="Sarai C."/>
            <person name="Schaack S."/>
            <person name="Shirato S."/>
            <person name="Slamovits C.H."/>
            <person name="Spencer D.F."/>
            <person name="Suzuki S."/>
            <person name="Worden A.Z."/>
            <person name="Zauner S."/>
            <person name="Barry K."/>
            <person name="Bell C."/>
            <person name="Bharti A.K."/>
            <person name="Crow J.A."/>
            <person name="Grimwood J."/>
            <person name="Kramer R."/>
            <person name="Lindquist E."/>
            <person name="Lucas S."/>
            <person name="Salamov A."/>
            <person name="McFadden G.I."/>
            <person name="Lane C.E."/>
            <person name="Keeling P.J."/>
            <person name="Gray M.W."/>
            <person name="Grigoriev I.V."/>
            <person name="Archibald J.M."/>
        </authorList>
    </citation>
    <scope>NUCLEOTIDE SEQUENCE</scope>
    <source>
        <strain evidence="16 18">CCMP2712</strain>
    </source>
</reference>
<dbReference type="EMBL" id="JH992994">
    <property type="protein sequence ID" value="EKX46558.1"/>
    <property type="molecule type" value="Genomic_DNA"/>
</dbReference>
<protein>
    <recommendedName>
        <fullName evidence="15">Ion transport domain-containing protein</fullName>
    </recommendedName>
</protein>
<evidence type="ECO:0000256" key="6">
    <source>
        <dbReference type="ARBA" id="ARBA00022837"/>
    </source>
</evidence>
<keyword evidence="8 14" id="KW-1133">Transmembrane helix</keyword>
<keyword evidence="9" id="KW-0406">Ion transport</keyword>
<dbReference type="InterPro" id="IPR050599">
    <property type="entry name" value="VDCC_alpha-1_subunit"/>
</dbReference>
<feature type="region of interest" description="Disordered" evidence="13">
    <location>
        <begin position="1"/>
        <end position="46"/>
    </location>
</feature>
<keyword evidence="3" id="KW-0109">Calcium transport</keyword>
<evidence type="ECO:0000256" key="8">
    <source>
        <dbReference type="ARBA" id="ARBA00022989"/>
    </source>
</evidence>
<keyword evidence="6" id="KW-0106">Calcium</keyword>
<evidence type="ECO:0000256" key="10">
    <source>
        <dbReference type="ARBA" id="ARBA00023136"/>
    </source>
</evidence>
<organism evidence="16">
    <name type="scientific">Guillardia theta (strain CCMP2712)</name>
    <name type="common">Cryptophyte</name>
    <dbReference type="NCBI Taxonomy" id="905079"/>
    <lineage>
        <taxon>Eukaryota</taxon>
        <taxon>Cryptophyceae</taxon>
        <taxon>Pyrenomonadales</taxon>
        <taxon>Geminigeraceae</taxon>
        <taxon>Guillardia</taxon>
    </lineage>
</organism>
<dbReference type="GO" id="GO:0098703">
    <property type="term" value="P:calcium ion import across plasma membrane"/>
    <property type="evidence" value="ECO:0007669"/>
    <property type="project" value="TreeGrafter"/>
</dbReference>
<feature type="transmembrane region" description="Helical" evidence="14">
    <location>
        <begin position="646"/>
        <end position="672"/>
    </location>
</feature>
<evidence type="ECO:0000313" key="16">
    <source>
        <dbReference type="EMBL" id="EKX46558.1"/>
    </source>
</evidence>
<keyword evidence="2" id="KW-0813">Transport</keyword>
<dbReference type="PANTHER" id="PTHR45628:SF7">
    <property type="entry name" value="VOLTAGE-DEPENDENT CALCIUM CHANNEL TYPE A SUBUNIT ALPHA-1"/>
    <property type="match status" value="1"/>
</dbReference>
<dbReference type="Pfam" id="PF00520">
    <property type="entry name" value="Ion_trans"/>
    <property type="match status" value="3"/>
</dbReference>
<sequence length="1217" mass="137915">MAAMAHGNGGQRQEQEEAEEAEDAETDREEEQDPAEAPFRAKIRTEQKDLERLQKQLSEVKDRNAYSLAELKKKRRMEETLKAEIEEQLVNLRGKEVLIPIYKEDIRFPHLALDRFLQNEGYWLNKEDYNLILQEVKGQMLAKEEEDRKAQMARKFVPWPDPARYPARVMYCLDLNNPVRLFLIATTEWIWWPRLVLLCILLNSLMLAMDDPVEKPPLPVSLRGFILNSASYAFTVIFSLEILFRIVASGLWGHPNSIGSDGWNFLDIAVVAIGWLEILPFFSGGLQLSALRSLRILRPLRAISRFQSMRVTLIVLAQTWKPLAVSFTVCIIMCINIGILNVCLFQGRLKSRCFDLDTGLLVQSKVRSCDLGRSMPRSIAAGTYACGVGEQCLPVGRMFDPLADSLNFDDTLSASLKMFQIFTLDSWADIMYATMDSCSFVSFSIFIIFVMIGPTLATNLFLAVITQRLKLVSNDQYVATVFKVEKRIRNPLLSKAFYKWFAHYRATEEGNEVIMMQKIDKRRLGEVRSVLVRLGCRNGLMEGINFGRAFNTWKEVYLVLKEMEKEELRLGVEKGEGRKNILAFLVDNFSLLRYRIKNLMRELVFSSSLEKFIGAVVLISTLTQALEHHPDSVPGKAWVSPRGYLRFHAALNVLSFVFTAVFVLELVLKVLVYGIVGYINKSQNIIDFAVVVVSLIELETTIASLRCQLTADNKYACLEYGGGGASVLRTARLVRLAKLMGKFPVLQMQIKGILDSLEGLISIFSLQLLFIFLGAVLGLSLLGDSLLVRPTDQQTFQSLLTYGARLKLSIPPWSSPLPEVDDFPAILVNLSSSSTGMTYLASPRLGFSYLSAPSHFNTTTVRSGVSPRSPIFPSFLGAVPRTNFDTFFSACQTAVQVISGDAWSAVFILAASNVGPAIAIFFLWLIFVGNWILWNFFLATMVVSFRKETLRTEAQESRRRVLNATGGVVLSEKKQLNEWEILTDQEKFRKRIERMAVDGRSIEEVTDVMRYLSNKELSERKRMGGLLAQNLLKRQEMFEEELAIVKLEEKRALVAKQPDIAQRCRLMQSHINKIIRQTDESILVLTAPDSLGFFDSLHPLRLSVLKLIQSAAFTRFINLCLLYSCVCLSLERRYISLLEKNLVRLSNLCLNSIFLLECILKVTALSFKSYWKDPLSKVDFLLVLLGIADTFLILNDPNGLILKTDYQASQDRPLQDR</sequence>
<evidence type="ECO:0000256" key="7">
    <source>
        <dbReference type="ARBA" id="ARBA00022882"/>
    </source>
</evidence>
<evidence type="ECO:0000256" key="3">
    <source>
        <dbReference type="ARBA" id="ARBA00022568"/>
    </source>
</evidence>
<feature type="domain" description="Ion transport" evidence="15">
    <location>
        <begin position="191"/>
        <end position="469"/>
    </location>
</feature>
<keyword evidence="11" id="KW-0325">Glycoprotein</keyword>
<feature type="transmembrane region" description="Helical" evidence="14">
    <location>
        <begin position="917"/>
        <end position="943"/>
    </location>
</feature>
<dbReference type="EnsemblProtists" id="EKX46558">
    <property type="protein sequence ID" value="EKX46558"/>
    <property type="gene ID" value="GUITHDRAFT_107762"/>
</dbReference>
<feature type="compositionally biased region" description="Acidic residues" evidence="13">
    <location>
        <begin position="16"/>
        <end position="34"/>
    </location>
</feature>
<reference evidence="18" key="2">
    <citation type="submission" date="2012-11" db="EMBL/GenBank/DDBJ databases">
        <authorList>
            <person name="Kuo A."/>
            <person name="Curtis B.A."/>
            <person name="Tanifuji G."/>
            <person name="Burki F."/>
            <person name="Gruber A."/>
            <person name="Irimia M."/>
            <person name="Maruyama S."/>
            <person name="Arias M.C."/>
            <person name="Ball S.G."/>
            <person name="Gile G.H."/>
            <person name="Hirakawa Y."/>
            <person name="Hopkins J.F."/>
            <person name="Rensing S.A."/>
            <person name="Schmutz J."/>
            <person name="Symeonidi A."/>
            <person name="Elias M."/>
            <person name="Eveleigh R.J."/>
            <person name="Herman E.K."/>
            <person name="Klute M.J."/>
            <person name="Nakayama T."/>
            <person name="Obornik M."/>
            <person name="Reyes-Prieto A."/>
            <person name="Armbrust E.V."/>
            <person name="Aves S.J."/>
            <person name="Beiko R.G."/>
            <person name="Coutinho P."/>
            <person name="Dacks J.B."/>
            <person name="Durnford D.G."/>
            <person name="Fast N.M."/>
            <person name="Green B.R."/>
            <person name="Grisdale C."/>
            <person name="Hempe F."/>
            <person name="Henrissat B."/>
            <person name="Hoppner M.P."/>
            <person name="Ishida K.-I."/>
            <person name="Kim E."/>
            <person name="Koreny L."/>
            <person name="Kroth P.G."/>
            <person name="Liu Y."/>
            <person name="Malik S.-B."/>
            <person name="Maier U.G."/>
            <person name="McRose D."/>
            <person name="Mock T."/>
            <person name="Neilson J.A."/>
            <person name="Onodera N.T."/>
            <person name="Poole A.M."/>
            <person name="Pritham E.J."/>
            <person name="Richards T.A."/>
            <person name="Rocap G."/>
            <person name="Roy S.W."/>
            <person name="Sarai C."/>
            <person name="Schaack S."/>
            <person name="Shirato S."/>
            <person name="Slamovits C.H."/>
            <person name="Spencer D.F."/>
            <person name="Suzuki S."/>
            <person name="Worden A.Z."/>
            <person name="Zauner S."/>
            <person name="Barry K."/>
            <person name="Bell C."/>
            <person name="Bharti A.K."/>
            <person name="Crow J.A."/>
            <person name="Grimwood J."/>
            <person name="Kramer R."/>
            <person name="Lindquist E."/>
            <person name="Lucas S."/>
            <person name="Salamov A."/>
            <person name="McFadden G.I."/>
            <person name="Lane C.E."/>
            <person name="Keeling P.J."/>
            <person name="Gray M.W."/>
            <person name="Grigoriev I.V."/>
            <person name="Archibald J.M."/>
        </authorList>
    </citation>
    <scope>NUCLEOTIDE SEQUENCE</scope>
    <source>
        <strain evidence="18">CCMP2712</strain>
    </source>
</reference>
<keyword evidence="18" id="KW-1185">Reference proteome</keyword>
<dbReference type="Gene3D" id="1.10.287.70">
    <property type="match status" value="2"/>
</dbReference>
<keyword evidence="10 14" id="KW-0472">Membrane</keyword>
<keyword evidence="5 14" id="KW-0812">Transmembrane</keyword>
<dbReference type="Gene3D" id="1.20.120.350">
    <property type="entry name" value="Voltage-gated potassium channels. Chain C"/>
    <property type="match status" value="3"/>
</dbReference>
<keyword evidence="12" id="KW-0407">Ion channel</keyword>
<evidence type="ECO:0000313" key="17">
    <source>
        <dbReference type="EnsemblProtists" id="EKX46558"/>
    </source>
</evidence>
<evidence type="ECO:0000256" key="12">
    <source>
        <dbReference type="ARBA" id="ARBA00023303"/>
    </source>
</evidence>
<feature type="transmembrane region" description="Helical" evidence="14">
    <location>
        <begin position="268"/>
        <end position="291"/>
    </location>
</feature>
<evidence type="ECO:0000259" key="15">
    <source>
        <dbReference type="Pfam" id="PF00520"/>
    </source>
</evidence>
<dbReference type="Proteomes" id="UP000011087">
    <property type="component" value="Unassembled WGS sequence"/>
</dbReference>
<dbReference type="RefSeq" id="XP_005833538.1">
    <property type="nucleotide sequence ID" value="XM_005833481.1"/>
</dbReference>
<name>L1JDD9_GUITC</name>
<dbReference type="InterPro" id="IPR005821">
    <property type="entry name" value="Ion_trans_dom"/>
</dbReference>
<evidence type="ECO:0000256" key="9">
    <source>
        <dbReference type="ARBA" id="ARBA00023065"/>
    </source>
</evidence>
<evidence type="ECO:0000256" key="14">
    <source>
        <dbReference type="SAM" id="Phobius"/>
    </source>
</evidence>
<evidence type="ECO:0000313" key="18">
    <source>
        <dbReference type="Proteomes" id="UP000011087"/>
    </source>
</evidence>
<evidence type="ECO:0000256" key="2">
    <source>
        <dbReference type="ARBA" id="ARBA00022448"/>
    </source>
</evidence>
<feature type="transmembrane region" description="Helical" evidence="14">
    <location>
        <begin position="230"/>
        <end position="248"/>
    </location>
</feature>
<dbReference type="InterPro" id="IPR027359">
    <property type="entry name" value="Volt_channel_dom_sf"/>
</dbReference>
<dbReference type="AlphaFoldDB" id="L1JDD9"/>
<dbReference type="OrthoDB" id="416585at2759"/>
<gene>
    <name evidence="16" type="ORF">GUITHDRAFT_107762</name>
</gene>